<dbReference type="Gene3D" id="1.20.120.20">
    <property type="entry name" value="Apolipoprotein"/>
    <property type="match status" value="1"/>
</dbReference>
<keyword evidence="2" id="KW-1185">Reference proteome</keyword>
<name>A0A840CQ43_9BACT</name>
<gene>
    <name evidence="1" type="ORF">GGR21_001619</name>
</gene>
<reference evidence="1 2" key="1">
    <citation type="submission" date="2020-08" db="EMBL/GenBank/DDBJ databases">
        <title>Genomic Encyclopedia of Type Strains, Phase IV (KMG-IV): sequencing the most valuable type-strain genomes for metagenomic binning, comparative biology and taxonomic classification.</title>
        <authorList>
            <person name="Goeker M."/>
        </authorList>
    </citation>
    <scope>NUCLEOTIDE SEQUENCE [LARGE SCALE GENOMIC DNA]</scope>
    <source>
        <strain evidence="1 2">DSM 104969</strain>
    </source>
</reference>
<dbReference type="Proteomes" id="UP000555103">
    <property type="component" value="Unassembled WGS sequence"/>
</dbReference>
<accession>A0A840CQ43</accession>
<dbReference type="EMBL" id="JACIEP010000005">
    <property type="protein sequence ID" value="MBB4035724.1"/>
    <property type="molecule type" value="Genomic_DNA"/>
</dbReference>
<evidence type="ECO:0000313" key="2">
    <source>
        <dbReference type="Proteomes" id="UP000555103"/>
    </source>
</evidence>
<evidence type="ECO:0000313" key="1">
    <source>
        <dbReference type="EMBL" id="MBB4035724.1"/>
    </source>
</evidence>
<dbReference type="RefSeq" id="WP_183306655.1">
    <property type="nucleotide sequence ID" value="NZ_JACIEP010000005.1"/>
</dbReference>
<comment type="caution">
    <text evidence="1">The sequence shown here is derived from an EMBL/GenBank/DDBJ whole genome shotgun (WGS) entry which is preliminary data.</text>
</comment>
<proteinExistence type="predicted"/>
<protein>
    <submittedName>
        <fullName evidence="1">Uncharacterized protein</fullName>
    </submittedName>
</protein>
<dbReference type="AlphaFoldDB" id="A0A840CQ43"/>
<sequence>MENLINKLQSEAGLTQDQAIKAIAVVKDYMDKEGLDIDWEKFFKGKSEDFIAKAKELFQNVSKQTQSYTDKIADKVDDFADKARKSAHDLSQKAADFFDDK</sequence>
<organism evidence="1 2">
    <name type="scientific">Dysgonomonas hofstadii</name>
    <dbReference type="NCBI Taxonomy" id="637886"/>
    <lineage>
        <taxon>Bacteria</taxon>
        <taxon>Pseudomonadati</taxon>
        <taxon>Bacteroidota</taxon>
        <taxon>Bacteroidia</taxon>
        <taxon>Bacteroidales</taxon>
        <taxon>Dysgonomonadaceae</taxon>
        <taxon>Dysgonomonas</taxon>
    </lineage>
</organism>